<dbReference type="Gene3D" id="1.10.150.870">
    <property type="match status" value="1"/>
</dbReference>
<dbReference type="InterPro" id="IPR012340">
    <property type="entry name" value="NA-bd_OB-fold"/>
</dbReference>
<dbReference type="Proteomes" id="UP000275883">
    <property type="component" value="Chromosome"/>
</dbReference>
<dbReference type="InterPro" id="IPR012337">
    <property type="entry name" value="RNaseH-like_sf"/>
</dbReference>
<evidence type="ECO:0000256" key="4">
    <source>
        <dbReference type="ARBA" id="ARBA00022695"/>
    </source>
</evidence>
<evidence type="ECO:0000256" key="9">
    <source>
        <dbReference type="ARBA" id="ARBA00022932"/>
    </source>
</evidence>
<dbReference type="InterPro" id="IPR040982">
    <property type="entry name" value="DNA_pol3_finger"/>
</dbReference>
<protein>
    <recommendedName>
        <fullName evidence="11">DNA polymerase III PolC-type</fullName>
        <shortName evidence="11">PolIII</shortName>
        <ecNumber evidence="11">2.7.7.7</ecNumber>
    </recommendedName>
</protein>
<evidence type="ECO:0000256" key="8">
    <source>
        <dbReference type="ARBA" id="ARBA00022839"/>
    </source>
</evidence>
<dbReference type="InterPro" id="IPR029460">
    <property type="entry name" value="DNAPol_HHH"/>
</dbReference>
<dbReference type="Pfam" id="PF02811">
    <property type="entry name" value="PHP"/>
    <property type="match status" value="1"/>
</dbReference>
<keyword evidence="9 11" id="KW-0239">DNA-directed DNA polymerase</keyword>
<dbReference type="InterPro" id="IPR044923">
    <property type="entry name" value="PolC_middle_finger_sf"/>
</dbReference>
<keyword evidence="6 11" id="KW-0540">Nuclease</keyword>
<dbReference type="InterPro" id="IPR006308">
    <property type="entry name" value="Pol_III_a_PolC-type_gram_pos"/>
</dbReference>
<dbReference type="GO" id="GO:0003677">
    <property type="term" value="F:DNA binding"/>
    <property type="evidence" value="ECO:0007669"/>
    <property type="project" value="UniProtKB-UniRule"/>
</dbReference>
<dbReference type="PANTHER" id="PTHR32294:SF5">
    <property type="entry name" value="DNA POLYMERASE III POLC-TYPE"/>
    <property type="match status" value="1"/>
</dbReference>
<dbReference type="Pfam" id="PF07733">
    <property type="entry name" value="DNA_pol3_alpha"/>
    <property type="match status" value="1"/>
</dbReference>
<dbReference type="FunFam" id="3.30.420.10:FF:000045">
    <property type="entry name" value="3'-5' exonuclease DinG"/>
    <property type="match status" value="1"/>
</dbReference>
<feature type="domain" description="Exonuclease" evidence="12">
    <location>
        <begin position="409"/>
        <end position="577"/>
    </location>
</feature>
<reference evidence="14 15" key="1">
    <citation type="submission" date="2018-11" db="EMBL/GenBank/DDBJ databases">
        <title>Genome sequence of Mycoplasma struthionis sp. nov.</title>
        <authorList>
            <person name="Spergser J."/>
        </authorList>
    </citation>
    <scope>NUCLEOTIDE SEQUENCE [LARGE SCALE GENOMIC DNA]</scope>
    <source>
        <strain evidence="14 15">237IA</strain>
    </source>
</reference>
<dbReference type="InterPro" id="IPR011708">
    <property type="entry name" value="DNA_pol3_alpha_NTPase_dom"/>
</dbReference>
<dbReference type="Gene3D" id="3.30.420.10">
    <property type="entry name" value="Ribonuclease H-like superfamily/Ribonuclease H"/>
    <property type="match status" value="1"/>
</dbReference>
<evidence type="ECO:0000256" key="2">
    <source>
        <dbReference type="ARBA" id="ARBA00022490"/>
    </source>
</evidence>
<keyword evidence="8 11" id="KW-0269">Exonuclease</keyword>
<dbReference type="GO" id="GO:0006261">
    <property type="term" value="P:DNA-templated DNA replication"/>
    <property type="evidence" value="ECO:0007669"/>
    <property type="project" value="UniProtKB-UniRule"/>
</dbReference>
<keyword evidence="15" id="KW-1185">Reference proteome</keyword>
<keyword evidence="4 11" id="KW-0548">Nucleotidyltransferase</keyword>
<dbReference type="CDD" id="cd06127">
    <property type="entry name" value="DEDDh"/>
    <property type="match status" value="1"/>
</dbReference>
<dbReference type="InterPro" id="IPR004805">
    <property type="entry name" value="DnaE2/DnaE/PolC"/>
</dbReference>
<dbReference type="InterPro" id="IPR013520">
    <property type="entry name" value="Ribonucl_H"/>
</dbReference>
<dbReference type="NCBIfam" id="TIGR01405">
    <property type="entry name" value="polC_Gram_pos"/>
    <property type="match status" value="1"/>
</dbReference>
<dbReference type="HAMAP" id="MF_00356">
    <property type="entry name" value="DNApol_PolC"/>
    <property type="match status" value="1"/>
</dbReference>
<evidence type="ECO:0000256" key="10">
    <source>
        <dbReference type="ARBA" id="ARBA00049244"/>
    </source>
</evidence>
<evidence type="ECO:0000259" key="13">
    <source>
        <dbReference type="SMART" id="SM00481"/>
    </source>
</evidence>
<keyword evidence="2 11" id="KW-0963">Cytoplasm</keyword>
<gene>
    <name evidence="11" type="primary">polC</name>
    <name evidence="14" type="ORF">EGN60_00895</name>
</gene>
<dbReference type="Gene3D" id="3.20.20.140">
    <property type="entry name" value="Metal-dependent hydrolases"/>
    <property type="match status" value="1"/>
</dbReference>
<dbReference type="PANTHER" id="PTHR32294">
    <property type="entry name" value="DNA POLYMERASE III SUBUNIT ALPHA"/>
    <property type="match status" value="1"/>
</dbReference>
<organism evidence="14 15">
    <name type="scientific">Mycoplasma struthionis</name>
    <dbReference type="NCBI Taxonomy" id="538220"/>
    <lineage>
        <taxon>Bacteria</taxon>
        <taxon>Bacillati</taxon>
        <taxon>Mycoplasmatota</taxon>
        <taxon>Mollicutes</taxon>
        <taxon>Mycoplasmataceae</taxon>
        <taxon>Mycoplasma</taxon>
    </lineage>
</organism>
<evidence type="ECO:0000313" key="15">
    <source>
        <dbReference type="Proteomes" id="UP000275883"/>
    </source>
</evidence>
<name>A0A3G8LI29_9MOLU</name>
<dbReference type="InterPro" id="IPR006054">
    <property type="entry name" value="DnaQ"/>
</dbReference>
<evidence type="ECO:0000259" key="12">
    <source>
        <dbReference type="SMART" id="SM00479"/>
    </source>
</evidence>
<accession>A0A3G8LI29</accession>
<dbReference type="GO" id="GO:0008408">
    <property type="term" value="F:3'-5' exonuclease activity"/>
    <property type="evidence" value="ECO:0007669"/>
    <property type="project" value="UniProtKB-UniRule"/>
</dbReference>
<evidence type="ECO:0000256" key="1">
    <source>
        <dbReference type="ARBA" id="ARBA00003452"/>
    </source>
</evidence>
<sequence length="1441" mass="166407">MRVEDESFKKLCEEINIKYNYSDFQGVRLTSVEVDDQNNLFFNLNFDTHIDIQVYKKFINALKEKVPNAQLVLTIDTILRDKKTICDYFNYVANTNMTVFKRYAQHINPNNIELTEDELIVNLVIDEVFDFFKQKQEEFKKALDIIGYGFYRVIFKRVEASADLKNQNINELLNKAQVVHERFLKEEKLEESNNKNNNYKRSSSTNKFVSIPLDEANANYANMAINVKGEIFSLDLRSVRNNKKILTLQISDYKEARTVKKFYNEDEEVADLKVGDAIYVTGRLVEDQFTNNKWVIMASGKDWYVKTEGYQKLNEDTEPEKRIELALRSNMSTQDGISSPAEYLEAAKFYGHEAMAITDLDDVQSFPGFYNLMKKNKGIKPIYGLTINTVDSDNRAFYNFKDFDLSSQEYVVFDIETTALSPRFGEIIEFGATVLKDNLVLEKIQFFIKASKPLKSKTIELTKINDETLKDGFEIKEGIKKIYDILNNRISVAHNAGFDINFCKQKFEEQGLDTKNIFGLDSMIVSQILDGDQMRHNLGSVAKRHNVVYEAEVAHRADYDANVLANVWIKMISRLALEKNIHTAKELRDLKSESVLGKRHGLEIRVLAKNQSGLKKLFKLVSKGLTEDYNQGAKLHFDELVKDSDLFYGSSTHQSRLWDEVFFGSNENIEKELEFYDYIEFPPISSFEYLLEGDSLTYEDLEFAYKDLIKKAKRKNKLCVAVSDARYTFDFQQLIHEIYVNEPTLGGGRHWLKRSNKEIAFKYLNTQEMLREFKFLEDIYLIKELVIENPKYIASQIDGDIEVIKNQLYVPEFDDSPTKLRELVYETLHKKYGDNPDPLIVSRIEKELIPIIKYGYSAIYWISHKLVKRSNDDGYLVGSRGSVGSSIVANLSGISEVNPLDPHYLCENCKYFEWNQNAKYFSGWDLPEKNCPKCNSKLSKDGHSIPFETFLGFNADKVPDIDLNFSGQYQPTIHNYVKELFGENHTFRAGTISTVAQKTAFGFCKKYEEEKQLNKEEPWSKEFLEFLATKTAGVKRTTGQHPGGIIIIPKTFDVEDFTPVNFPANDVESTWKTTHFDFESIHDNVLKLDLLGHDDPTVIRMLEDLTNTNVKEIPKFDEDVMKLFYSTESLKIKPEDISNETTGAYGLPEFGTNFVRRMLKVAKPKSFNDLILMSGLSHGTDVWANNAEELVKQGFELKDCVCCRDDIMRELINYNIDDLEAFKIMEKVRKGKGLSEQEENMLLEKNVPLWYISSLKKIKYMFPKAHATAYVIMAWRIAWYKLYHPLPFYASYYTNRPDSIDIEVMSKGKAAVTQKLIELRNRLNSKNDKLSTKEEGLIPTLEITEELYARGFKIKLVDLEKSLANSWIIDYENKALIAPFNVVDGLGQAVADTIVEARNQEGFRSIEDLSERTKVNSKILKELRRLTILDNLDETDQTNLF</sequence>
<dbReference type="RefSeq" id="WP_124724225.1">
    <property type="nucleotide sequence ID" value="NZ_CP034044.1"/>
</dbReference>
<comment type="function">
    <text evidence="1 11">Required for replicative DNA synthesis. This DNA polymerase also exhibits 3' to 5' exonuclease activity.</text>
</comment>
<dbReference type="Pfam" id="PF17657">
    <property type="entry name" value="DNA_pol3_finger"/>
    <property type="match status" value="1"/>
</dbReference>
<dbReference type="GO" id="GO:0003887">
    <property type="term" value="F:DNA-directed DNA polymerase activity"/>
    <property type="evidence" value="ECO:0007669"/>
    <property type="project" value="UniProtKB-UniRule"/>
</dbReference>
<evidence type="ECO:0000256" key="3">
    <source>
        <dbReference type="ARBA" id="ARBA00022679"/>
    </source>
</evidence>
<dbReference type="SMART" id="SM00479">
    <property type="entry name" value="EXOIII"/>
    <property type="match status" value="1"/>
</dbReference>
<dbReference type="Pfam" id="PF14579">
    <property type="entry name" value="HHH_6"/>
    <property type="match status" value="1"/>
</dbReference>
<dbReference type="Pfam" id="PF00929">
    <property type="entry name" value="RNase_T"/>
    <property type="match status" value="1"/>
</dbReference>
<dbReference type="InterPro" id="IPR036397">
    <property type="entry name" value="RNaseH_sf"/>
</dbReference>
<evidence type="ECO:0000313" key="14">
    <source>
        <dbReference type="EMBL" id="AZG68530.1"/>
    </source>
</evidence>
<dbReference type="SUPFAM" id="SSF160975">
    <property type="entry name" value="AF1531-like"/>
    <property type="match status" value="1"/>
</dbReference>
<dbReference type="OrthoDB" id="9804290at2"/>
<keyword evidence="7 11" id="KW-0378">Hydrolase</keyword>
<dbReference type="Gene3D" id="1.10.150.700">
    <property type="entry name" value="PolC, middle finger domain"/>
    <property type="match status" value="1"/>
</dbReference>
<dbReference type="Gene3D" id="6.10.140.1510">
    <property type="match status" value="1"/>
</dbReference>
<comment type="subcellular location">
    <subcellularLocation>
        <location evidence="11">Cytoplasm</location>
    </subcellularLocation>
</comment>
<dbReference type="Gene3D" id="3.30.1900.20">
    <property type="match status" value="2"/>
</dbReference>
<dbReference type="SMART" id="SM00481">
    <property type="entry name" value="POLIIIAc"/>
    <property type="match status" value="1"/>
</dbReference>
<evidence type="ECO:0000256" key="6">
    <source>
        <dbReference type="ARBA" id="ARBA00022722"/>
    </source>
</evidence>
<dbReference type="InterPro" id="IPR003141">
    <property type="entry name" value="Pol/His_phosphatase_N"/>
</dbReference>
<dbReference type="Gene3D" id="2.40.50.140">
    <property type="entry name" value="Nucleic acid-binding proteins"/>
    <property type="match status" value="1"/>
</dbReference>
<dbReference type="SUPFAM" id="SSF53098">
    <property type="entry name" value="Ribonuclease H-like"/>
    <property type="match status" value="1"/>
</dbReference>
<dbReference type="NCBIfam" id="NF001688">
    <property type="entry name" value="PRK00448.1"/>
    <property type="match status" value="1"/>
</dbReference>
<keyword evidence="3 11" id="KW-0808">Transferase</keyword>
<evidence type="ECO:0000256" key="7">
    <source>
        <dbReference type="ARBA" id="ARBA00022801"/>
    </source>
</evidence>
<dbReference type="NCBIfam" id="TIGR00573">
    <property type="entry name" value="dnaq"/>
    <property type="match status" value="1"/>
</dbReference>
<evidence type="ECO:0000256" key="5">
    <source>
        <dbReference type="ARBA" id="ARBA00022705"/>
    </source>
</evidence>
<dbReference type="InterPro" id="IPR028112">
    <property type="entry name" value="DNA_PolC-type_N_I"/>
</dbReference>
<dbReference type="KEGG" id="mstr:EGN60_00895"/>
<dbReference type="GO" id="GO:0005737">
    <property type="term" value="C:cytoplasm"/>
    <property type="evidence" value="ECO:0007669"/>
    <property type="project" value="UniProtKB-SubCell"/>
</dbReference>
<dbReference type="EC" id="2.7.7.7" evidence="11"/>
<dbReference type="Pfam" id="PF14480">
    <property type="entry name" value="DNA_pol3_a_NI"/>
    <property type="match status" value="1"/>
</dbReference>
<comment type="catalytic activity">
    <reaction evidence="10 11">
        <text>DNA(n) + a 2'-deoxyribonucleoside 5'-triphosphate = DNA(n+1) + diphosphate</text>
        <dbReference type="Rhea" id="RHEA:22508"/>
        <dbReference type="Rhea" id="RHEA-COMP:17339"/>
        <dbReference type="Rhea" id="RHEA-COMP:17340"/>
        <dbReference type="ChEBI" id="CHEBI:33019"/>
        <dbReference type="ChEBI" id="CHEBI:61560"/>
        <dbReference type="ChEBI" id="CHEBI:173112"/>
        <dbReference type="EC" id="2.7.7.7"/>
    </reaction>
</comment>
<dbReference type="InterPro" id="IPR004013">
    <property type="entry name" value="PHP_dom"/>
</dbReference>
<comment type="similarity">
    <text evidence="11">Belongs to the DNA polymerase type-C family. PolC subfamily.</text>
</comment>
<evidence type="ECO:0000256" key="11">
    <source>
        <dbReference type="HAMAP-Rule" id="MF_00356"/>
    </source>
</evidence>
<dbReference type="EMBL" id="CP034044">
    <property type="protein sequence ID" value="AZG68530.1"/>
    <property type="molecule type" value="Genomic_DNA"/>
</dbReference>
<proteinExistence type="inferred from homology"/>
<keyword evidence="5 11" id="KW-0235">DNA replication</keyword>
<feature type="domain" description="Polymerase/histidinol phosphatase N-terminal" evidence="13">
    <location>
        <begin position="323"/>
        <end position="391"/>
    </location>
</feature>